<name>T1GAM8_MEGSC</name>
<evidence type="ECO:0000313" key="3">
    <source>
        <dbReference type="Proteomes" id="UP000015102"/>
    </source>
</evidence>
<feature type="compositionally biased region" description="Polar residues" evidence="1">
    <location>
        <begin position="20"/>
        <end position="36"/>
    </location>
</feature>
<evidence type="ECO:0000256" key="1">
    <source>
        <dbReference type="SAM" id="MobiDB-lite"/>
    </source>
</evidence>
<evidence type="ECO:0000313" key="2">
    <source>
        <dbReference type="EnsemblMetazoa" id="MESCA000287-PA"/>
    </source>
</evidence>
<dbReference type="HOGENOM" id="CLU_1369285_0_0_1"/>
<dbReference type="STRING" id="36166.T1GAM8"/>
<proteinExistence type="predicted"/>
<dbReference type="EnsemblMetazoa" id="MESCA000287-RA">
    <property type="protein sequence ID" value="MESCA000287-PA"/>
    <property type="gene ID" value="MESCA000287"/>
</dbReference>
<keyword evidence="3" id="KW-1185">Reference proteome</keyword>
<dbReference type="EMBL" id="CAQQ02172116">
    <property type="status" value="NOT_ANNOTATED_CDS"/>
    <property type="molecule type" value="Genomic_DNA"/>
</dbReference>
<dbReference type="AlphaFoldDB" id="T1GAM8"/>
<dbReference type="Proteomes" id="UP000015102">
    <property type="component" value="Unassembled WGS sequence"/>
</dbReference>
<reference evidence="2" key="2">
    <citation type="submission" date="2015-06" db="UniProtKB">
        <authorList>
            <consortium name="EnsemblMetazoa"/>
        </authorList>
    </citation>
    <scope>IDENTIFICATION</scope>
</reference>
<sequence length="200" mass="22170">GRRRSFYNFFLRHQDAVDDSATSPSVQRKTGITPTTTEDRPVSAPTPSRKRATSFIRKKPPLERGLSAQSALRVNKNALYVCIVCPKSMFLSSHVQRQCCKYIFPRQNTICVINKIYIFFVSYWNVSADGPGPIPSDVSILVTKPSPETPAAPPPATASSSLSLRQDNSTLVHVLVHRESDEYKDEDLSPSSGGTFIQLI</sequence>
<organism evidence="2 3">
    <name type="scientific">Megaselia scalaris</name>
    <name type="common">Humpbacked fly</name>
    <name type="synonym">Phora scalaris</name>
    <dbReference type="NCBI Taxonomy" id="36166"/>
    <lineage>
        <taxon>Eukaryota</taxon>
        <taxon>Metazoa</taxon>
        <taxon>Ecdysozoa</taxon>
        <taxon>Arthropoda</taxon>
        <taxon>Hexapoda</taxon>
        <taxon>Insecta</taxon>
        <taxon>Pterygota</taxon>
        <taxon>Neoptera</taxon>
        <taxon>Endopterygota</taxon>
        <taxon>Diptera</taxon>
        <taxon>Brachycera</taxon>
        <taxon>Muscomorpha</taxon>
        <taxon>Platypezoidea</taxon>
        <taxon>Phoridae</taxon>
        <taxon>Megaseliini</taxon>
        <taxon>Megaselia</taxon>
    </lineage>
</organism>
<protein>
    <submittedName>
        <fullName evidence="2">Uncharacterized protein</fullName>
    </submittedName>
</protein>
<reference evidence="3" key="1">
    <citation type="submission" date="2013-02" db="EMBL/GenBank/DDBJ databases">
        <authorList>
            <person name="Hughes D."/>
        </authorList>
    </citation>
    <scope>NUCLEOTIDE SEQUENCE</scope>
    <source>
        <strain>Durham</strain>
        <strain evidence="3">NC isolate 2 -- Noor lab</strain>
    </source>
</reference>
<accession>T1GAM8</accession>
<feature type="region of interest" description="Disordered" evidence="1">
    <location>
        <begin position="20"/>
        <end position="52"/>
    </location>
</feature>